<name>A0A9D1KPW2_9ACTN</name>
<dbReference type="Pfam" id="PF24481">
    <property type="entry name" value="CT398_CC"/>
    <property type="match status" value="1"/>
</dbReference>
<evidence type="ECO:0000313" key="4">
    <source>
        <dbReference type="Proteomes" id="UP000886842"/>
    </source>
</evidence>
<evidence type="ECO:0000256" key="1">
    <source>
        <dbReference type="SAM" id="Coils"/>
    </source>
</evidence>
<accession>A0A9D1KPW2</accession>
<reference evidence="3" key="1">
    <citation type="submission" date="2020-10" db="EMBL/GenBank/DDBJ databases">
        <authorList>
            <person name="Gilroy R."/>
        </authorList>
    </citation>
    <scope>NUCLEOTIDE SEQUENCE</scope>
    <source>
        <strain evidence="3">ChiGjej1B1-24693</strain>
    </source>
</reference>
<dbReference type="AlphaFoldDB" id="A0A9D1KPW2"/>
<gene>
    <name evidence="3" type="ORF">IAA98_14660</name>
</gene>
<keyword evidence="1" id="KW-0175">Coiled coil</keyword>
<dbReference type="EMBL" id="DVLP01000421">
    <property type="protein sequence ID" value="HIT76818.1"/>
    <property type="molecule type" value="Genomic_DNA"/>
</dbReference>
<evidence type="ECO:0000259" key="2">
    <source>
        <dbReference type="Pfam" id="PF24481"/>
    </source>
</evidence>
<feature type="coiled-coil region" evidence="1">
    <location>
        <begin position="131"/>
        <end position="158"/>
    </location>
</feature>
<dbReference type="InterPro" id="IPR056003">
    <property type="entry name" value="CT398_CC_hairpin"/>
</dbReference>
<sequence>MGLIGGLTGEVEARHRARTPCRRLSPTSAGEGPAIKATPADQQQLLELQAIDTALDQLRHRRSHLPEQADLAAIAKEHAAAAEELVAAETQVSDLDLAVGKAEEDLVPVRERRERDARRIEDGSIGDPKALATMIEEVEHLTRRIAKLEDIQLEVMEEHEQAVSVRDRLARHKSELATRGIEATRRRDEVVTEIDAEVATRTAERETAAAAVPASLLELYERTRSSRGGVAAVALVQKRCTGCLIEANAADLRAYATAAEDEVLRCEECSRILVRTKESGL</sequence>
<comment type="caution">
    <text evidence="3">The sequence shown here is derived from an EMBL/GenBank/DDBJ whole genome shotgun (WGS) entry which is preliminary data.</text>
</comment>
<dbReference type="Gene3D" id="1.10.287.1490">
    <property type="match status" value="1"/>
</dbReference>
<feature type="domain" description="CT398-like coiled coil hairpin" evidence="2">
    <location>
        <begin position="48"/>
        <end position="228"/>
    </location>
</feature>
<organism evidence="3 4">
    <name type="scientific">Candidatus Avipropionibacterium avicola</name>
    <dbReference type="NCBI Taxonomy" id="2840701"/>
    <lineage>
        <taxon>Bacteria</taxon>
        <taxon>Bacillati</taxon>
        <taxon>Actinomycetota</taxon>
        <taxon>Actinomycetes</taxon>
        <taxon>Propionibacteriales</taxon>
        <taxon>Propionibacteriaceae</taxon>
        <taxon>Propionibacteriaceae incertae sedis</taxon>
        <taxon>Candidatus Avipropionibacterium</taxon>
    </lineage>
</organism>
<evidence type="ECO:0000313" key="3">
    <source>
        <dbReference type="EMBL" id="HIT76818.1"/>
    </source>
</evidence>
<reference evidence="3" key="2">
    <citation type="journal article" date="2021" name="PeerJ">
        <title>Extensive microbial diversity within the chicken gut microbiome revealed by metagenomics and culture.</title>
        <authorList>
            <person name="Gilroy R."/>
            <person name="Ravi A."/>
            <person name="Getino M."/>
            <person name="Pursley I."/>
            <person name="Horton D.L."/>
            <person name="Alikhan N.F."/>
            <person name="Baker D."/>
            <person name="Gharbi K."/>
            <person name="Hall N."/>
            <person name="Watson M."/>
            <person name="Adriaenssens E.M."/>
            <person name="Foster-Nyarko E."/>
            <person name="Jarju S."/>
            <person name="Secka A."/>
            <person name="Antonio M."/>
            <person name="Oren A."/>
            <person name="Chaudhuri R.R."/>
            <person name="La Ragione R."/>
            <person name="Hildebrand F."/>
            <person name="Pallen M.J."/>
        </authorList>
    </citation>
    <scope>NUCLEOTIDE SEQUENCE</scope>
    <source>
        <strain evidence="3">ChiGjej1B1-24693</strain>
    </source>
</reference>
<proteinExistence type="predicted"/>
<protein>
    <recommendedName>
        <fullName evidence="2">CT398-like coiled coil hairpin domain-containing protein</fullName>
    </recommendedName>
</protein>
<dbReference type="Proteomes" id="UP000886842">
    <property type="component" value="Unassembled WGS sequence"/>
</dbReference>